<dbReference type="Gene3D" id="3.10.50.30">
    <property type="entry name" value="Transcription elongation factor, GreA/GreB, C-terminal domain"/>
    <property type="match status" value="1"/>
</dbReference>
<dbReference type="GO" id="GO:0070063">
    <property type="term" value="F:RNA polymerase binding"/>
    <property type="evidence" value="ECO:0007669"/>
    <property type="project" value="InterPro"/>
</dbReference>
<evidence type="ECO:0000259" key="2">
    <source>
        <dbReference type="Pfam" id="PF01272"/>
    </source>
</evidence>
<dbReference type="PANTHER" id="PTHR30437:SF6">
    <property type="entry name" value="TRANSCRIPTION ELONGATION FACTOR GREB"/>
    <property type="match status" value="1"/>
</dbReference>
<feature type="domain" description="Transcription elongation factor GreA/GreB C-terminal" evidence="2">
    <location>
        <begin position="94"/>
        <end position="164"/>
    </location>
</feature>
<dbReference type="GO" id="GO:0006354">
    <property type="term" value="P:DNA-templated transcription elongation"/>
    <property type="evidence" value="ECO:0007669"/>
    <property type="project" value="TreeGrafter"/>
</dbReference>
<evidence type="ECO:0000313" key="4">
    <source>
        <dbReference type="Proteomes" id="UP000244446"/>
    </source>
</evidence>
<dbReference type="EMBL" id="QCYH01000006">
    <property type="protein sequence ID" value="PVA09916.1"/>
    <property type="molecule type" value="Genomic_DNA"/>
</dbReference>
<comment type="caution">
    <text evidence="3">The sequence shown here is derived from an EMBL/GenBank/DDBJ whole genome shotgun (WGS) entry which is preliminary data.</text>
</comment>
<dbReference type="Pfam" id="PF01272">
    <property type="entry name" value="GreA_GreB"/>
    <property type="match status" value="1"/>
</dbReference>
<dbReference type="GO" id="GO:0003677">
    <property type="term" value="F:DNA binding"/>
    <property type="evidence" value="ECO:0007669"/>
    <property type="project" value="InterPro"/>
</dbReference>
<keyword evidence="3" id="KW-0251">Elongation factor</keyword>
<dbReference type="OrthoDB" id="9808774at2"/>
<gene>
    <name evidence="3" type="ORF">DC366_12470</name>
</gene>
<organism evidence="3 4">
    <name type="scientific">Pelagivirga sediminicola</name>
    <dbReference type="NCBI Taxonomy" id="2170575"/>
    <lineage>
        <taxon>Bacteria</taxon>
        <taxon>Pseudomonadati</taxon>
        <taxon>Pseudomonadota</taxon>
        <taxon>Alphaproteobacteria</taxon>
        <taxon>Rhodobacterales</taxon>
        <taxon>Paracoccaceae</taxon>
        <taxon>Pelagivirga</taxon>
    </lineage>
</organism>
<dbReference type="Proteomes" id="UP000244446">
    <property type="component" value="Unassembled WGS sequence"/>
</dbReference>
<dbReference type="RefSeq" id="WP_108692537.1">
    <property type="nucleotide sequence ID" value="NZ_QCYH01000006.1"/>
</dbReference>
<dbReference type="PANTHER" id="PTHR30437">
    <property type="entry name" value="TRANSCRIPTION ELONGATION FACTOR GREA"/>
    <property type="match status" value="1"/>
</dbReference>
<reference evidence="3 4" key="1">
    <citation type="submission" date="2018-04" db="EMBL/GenBank/DDBJ databases">
        <title>Pelagivirga bohaiensis gen. nov., sp. nov., a bacterium isolated from the Bohai Sea.</title>
        <authorList>
            <person name="Ji X."/>
        </authorList>
    </citation>
    <scope>NUCLEOTIDE SEQUENCE [LARGE SCALE GENOMIC DNA]</scope>
    <source>
        <strain evidence="3 4">BH-SD19</strain>
    </source>
</reference>
<dbReference type="SUPFAM" id="SSF54534">
    <property type="entry name" value="FKBP-like"/>
    <property type="match status" value="1"/>
</dbReference>
<name>A0A2T7G6C3_9RHOB</name>
<dbReference type="AlphaFoldDB" id="A0A2T7G6C3"/>
<proteinExistence type="predicted"/>
<dbReference type="InterPro" id="IPR023459">
    <property type="entry name" value="Tscrpt_elong_fac_GreA/B_fam"/>
</dbReference>
<dbReference type="GO" id="GO:0032784">
    <property type="term" value="P:regulation of DNA-templated transcription elongation"/>
    <property type="evidence" value="ECO:0007669"/>
    <property type="project" value="InterPro"/>
</dbReference>
<keyword evidence="3" id="KW-0648">Protein biosynthesis</keyword>
<dbReference type="FunFam" id="3.10.50.30:FF:000001">
    <property type="entry name" value="Transcription elongation factor GreA"/>
    <property type="match status" value="1"/>
</dbReference>
<dbReference type="InterPro" id="IPR001437">
    <property type="entry name" value="Tscrpt_elong_fac_GreA/B_C"/>
</dbReference>
<keyword evidence="4" id="KW-1185">Reference proteome</keyword>
<sequence length="168" mass="17981">MNKAFTKEEDGSTAPQRLDDLPISPHPNHVTPRGLAQLQARAETLEADIARLRSTADDPEALYPLAVAERDLRYVAARLGTAILVAPPEGDYPSVQFGAAVDVVDEDGKTTTYTIVGEDEADPAKGLIAAASPLARALLESQLGDVVEWPRPSGTVELEVTAIRKRAE</sequence>
<dbReference type="GO" id="GO:0003746">
    <property type="term" value="F:translation elongation factor activity"/>
    <property type="evidence" value="ECO:0007669"/>
    <property type="project" value="UniProtKB-KW"/>
</dbReference>
<dbReference type="InterPro" id="IPR036953">
    <property type="entry name" value="GreA/GreB_C_sf"/>
</dbReference>
<feature type="region of interest" description="Disordered" evidence="1">
    <location>
        <begin position="1"/>
        <end position="32"/>
    </location>
</feature>
<feature type="compositionally biased region" description="Basic and acidic residues" evidence="1">
    <location>
        <begin position="1"/>
        <end position="10"/>
    </location>
</feature>
<evidence type="ECO:0000256" key="1">
    <source>
        <dbReference type="SAM" id="MobiDB-lite"/>
    </source>
</evidence>
<protein>
    <submittedName>
        <fullName evidence="3">Transcription elongation factor</fullName>
    </submittedName>
</protein>
<evidence type="ECO:0000313" key="3">
    <source>
        <dbReference type="EMBL" id="PVA09916.1"/>
    </source>
</evidence>
<accession>A0A2T7G6C3</accession>